<name>A0AA37UF28_9MICO</name>
<dbReference type="Gene3D" id="3.40.630.30">
    <property type="match status" value="1"/>
</dbReference>
<dbReference type="SUPFAM" id="SSF55729">
    <property type="entry name" value="Acyl-CoA N-acyltransferases (Nat)"/>
    <property type="match status" value="1"/>
</dbReference>
<dbReference type="PROSITE" id="PS51186">
    <property type="entry name" value="GNAT"/>
    <property type="match status" value="1"/>
</dbReference>
<reference evidence="4 5" key="1">
    <citation type="journal article" date="2014" name="Int. J. Syst. Evol. Microbiol.">
        <title>Complete genome sequence of Corynebacterium casei LMG S-19264T (=DSM 44701T), isolated from a smear-ripened cheese.</title>
        <authorList>
            <consortium name="US DOE Joint Genome Institute (JGI-PGF)"/>
            <person name="Walter F."/>
            <person name="Albersmeier A."/>
            <person name="Kalinowski J."/>
            <person name="Ruckert C."/>
        </authorList>
    </citation>
    <scope>NUCLEOTIDE SEQUENCE [LARGE SCALE GENOMIC DNA]</scope>
    <source>
        <strain evidence="4 5">NBRC 112289</strain>
    </source>
</reference>
<sequence length="157" mass="17203">MTLRIRSATSGDAAALAAFMLEEWDRAHRGVLADELLDARRAEPPDARRRRWSERVAGGGVLVAELEGRLVGTVRIDGVDGELGPQLGSLIVAAAARRRGIGAGLMRASIGRRAAHLWVFERASGARRFHERQGFRLDGVRRLDAFGPELRMVRRAG</sequence>
<gene>
    <name evidence="4" type="ORF">GCM10025874_23470</name>
</gene>
<keyword evidence="2" id="KW-0012">Acyltransferase</keyword>
<dbReference type="GO" id="GO:0016747">
    <property type="term" value="F:acyltransferase activity, transferring groups other than amino-acyl groups"/>
    <property type="evidence" value="ECO:0007669"/>
    <property type="project" value="InterPro"/>
</dbReference>
<evidence type="ECO:0000256" key="1">
    <source>
        <dbReference type="ARBA" id="ARBA00022679"/>
    </source>
</evidence>
<dbReference type="PANTHER" id="PTHR43877">
    <property type="entry name" value="AMINOALKYLPHOSPHONATE N-ACETYLTRANSFERASE-RELATED-RELATED"/>
    <property type="match status" value="1"/>
</dbReference>
<accession>A0AA37UF28</accession>
<dbReference type="AlphaFoldDB" id="A0AA37UF28"/>
<dbReference type="InterPro" id="IPR000182">
    <property type="entry name" value="GNAT_dom"/>
</dbReference>
<evidence type="ECO:0000256" key="2">
    <source>
        <dbReference type="ARBA" id="ARBA00023315"/>
    </source>
</evidence>
<evidence type="ECO:0000259" key="3">
    <source>
        <dbReference type="PROSITE" id="PS51186"/>
    </source>
</evidence>
<dbReference type="CDD" id="cd04301">
    <property type="entry name" value="NAT_SF"/>
    <property type="match status" value="1"/>
</dbReference>
<dbReference type="Pfam" id="PF13508">
    <property type="entry name" value="Acetyltransf_7"/>
    <property type="match status" value="1"/>
</dbReference>
<evidence type="ECO:0000313" key="5">
    <source>
        <dbReference type="Proteomes" id="UP001157160"/>
    </source>
</evidence>
<proteinExistence type="predicted"/>
<keyword evidence="1" id="KW-0808">Transferase</keyword>
<dbReference type="InterPro" id="IPR016181">
    <property type="entry name" value="Acyl_CoA_acyltransferase"/>
</dbReference>
<evidence type="ECO:0000313" key="4">
    <source>
        <dbReference type="EMBL" id="GMA29094.1"/>
    </source>
</evidence>
<keyword evidence="5" id="KW-1185">Reference proteome</keyword>
<dbReference type="EMBL" id="BSUL01000001">
    <property type="protein sequence ID" value="GMA29094.1"/>
    <property type="molecule type" value="Genomic_DNA"/>
</dbReference>
<comment type="caution">
    <text evidence="4">The sequence shown here is derived from an EMBL/GenBank/DDBJ whole genome shotgun (WGS) entry which is preliminary data.</text>
</comment>
<dbReference type="Proteomes" id="UP001157160">
    <property type="component" value="Unassembled WGS sequence"/>
</dbReference>
<dbReference type="RefSeq" id="WP_284232868.1">
    <property type="nucleotide sequence ID" value="NZ_BSUL01000001.1"/>
</dbReference>
<feature type="domain" description="N-acetyltransferase" evidence="3">
    <location>
        <begin position="3"/>
        <end position="157"/>
    </location>
</feature>
<organism evidence="4 5">
    <name type="scientific">Arenivirga flava</name>
    <dbReference type="NCBI Taxonomy" id="1930060"/>
    <lineage>
        <taxon>Bacteria</taxon>
        <taxon>Bacillati</taxon>
        <taxon>Actinomycetota</taxon>
        <taxon>Actinomycetes</taxon>
        <taxon>Micrococcales</taxon>
        <taxon>Microbacteriaceae</taxon>
        <taxon>Arenivirga</taxon>
    </lineage>
</organism>
<protein>
    <recommendedName>
        <fullName evidence="3">N-acetyltransferase domain-containing protein</fullName>
    </recommendedName>
</protein>
<dbReference type="InterPro" id="IPR050832">
    <property type="entry name" value="Bact_Acetyltransf"/>
</dbReference>